<feature type="region of interest" description="Disordered" evidence="1">
    <location>
        <begin position="29"/>
        <end position="140"/>
    </location>
</feature>
<name>A0A2N5VB11_9BASI</name>
<feature type="compositionally biased region" description="Polar residues" evidence="1">
    <location>
        <begin position="105"/>
        <end position="123"/>
    </location>
</feature>
<accession>A0A2N5VB11</accession>
<organism evidence="2 3">
    <name type="scientific">Puccinia coronata f. sp. avenae</name>
    <dbReference type="NCBI Taxonomy" id="200324"/>
    <lineage>
        <taxon>Eukaryota</taxon>
        <taxon>Fungi</taxon>
        <taxon>Dikarya</taxon>
        <taxon>Basidiomycota</taxon>
        <taxon>Pucciniomycotina</taxon>
        <taxon>Pucciniomycetes</taxon>
        <taxon>Pucciniales</taxon>
        <taxon>Pucciniaceae</taxon>
        <taxon>Puccinia</taxon>
    </lineage>
</organism>
<feature type="compositionally biased region" description="Polar residues" evidence="1">
    <location>
        <begin position="50"/>
        <end position="66"/>
    </location>
</feature>
<sequence>MLLLLQKQALKTTCGHKPSKKRSCAAAKGVAFKSHPQNQTKEINHLADTSVRSTDQTNQLAASRANNDQDVKRREQDHQFIGGKSRSIKLIARISRNNKQRKETVPSNTSPLADQISQTTESSVIDRINSKKSQENAGRA</sequence>
<reference evidence="2 3" key="1">
    <citation type="submission" date="2017-11" db="EMBL/GenBank/DDBJ databases">
        <title>De novo assembly and phasing of dikaryotic genomes from two isolates of Puccinia coronata f. sp. avenae, the causal agent of oat crown rust.</title>
        <authorList>
            <person name="Miller M.E."/>
            <person name="Zhang Y."/>
            <person name="Omidvar V."/>
            <person name="Sperschneider J."/>
            <person name="Schwessinger B."/>
            <person name="Raley C."/>
            <person name="Palmer J.M."/>
            <person name="Garnica D."/>
            <person name="Upadhyaya N."/>
            <person name="Rathjen J."/>
            <person name="Taylor J.M."/>
            <person name="Park R.F."/>
            <person name="Dodds P.N."/>
            <person name="Hirsch C.D."/>
            <person name="Kianian S.F."/>
            <person name="Figueroa M."/>
        </authorList>
    </citation>
    <scope>NUCLEOTIDE SEQUENCE [LARGE SCALE GENOMIC DNA]</scope>
    <source>
        <strain evidence="2">12SD80</strain>
    </source>
</reference>
<evidence type="ECO:0000256" key="1">
    <source>
        <dbReference type="SAM" id="MobiDB-lite"/>
    </source>
</evidence>
<comment type="caution">
    <text evidence="2">The sequence shown here is derived from an EMBL/GenBank/DDBJ whole genome shotgun (WGS) entry which is preliminary data.</text>
</comment>
<dbReference type="AlphaFoldDB" id="A0A2N5VB11"/>
<dbReference type="EMBL" id="PGCI01000033">
    <property type="protein sequence ID" value="PLW47180.1"/>
    <property type="molecule type" value="Genomic_DNA"/>
</dbReference>
<feature type="compositionally biased region" description="Basic and acidic residues" evidence="1">
    <location>
        <begin position="67"/>
        <end position="78"/>
    </location>
</feature>
<dbReference type="Proteomes" id="UP000235392">
    <property type="component" value="Unassembled WGS sequence"/>
</dbReference>
<evidence type="ECO:0000313" key="2">
    <source>
        <dbReference type="EMBL" id="PLW47180.1"/>
    </source>
</evidence>
<evidence type="ECO:0000313" key="3">
    <source>
        <dbReference type="Proteomes" id="UP000235392"/>
    </source>
</evidence>
<protein>
    <submittedName>
        <fullName evidence="2">Uncharacterized protein</fullName>
    </submittedName>
</protein>
<gene>
    <name evidence="2" type="ORF">PCASD_02303</name>
</gene>
<proteinExistence type="predicted"/>